<protein>
    <submittedName>
        <fullName evidence="2">HAD hydrolase-like protein</fullName>
    </submittedName>
</protein>
<dbReference type="InterPro" id="IPR036412">
    <property type="entry name" value="HAD-like_sf"/>
</dbReference>
<comment type="caution">
    <text evidence="2">The sequence shown here is derived from an EMBL/GenBank/DDBJ whole genome shotgun (WGS) entry which is preliminary data.</text>
</comment>
<evidence type="ECO:0000313" key="2">
    <source>
        <dbReference type="EMBL" id="MBD7952330.1"/>
    </source>
</evidence>
<dbReference type="SUPFAM" id="SSF56784">
    <property type="entry name" value="HAD-like"/>
    <property type="match status" value="1"/>
</dbReference>
<feature type="region of interest" description="Disordered" evidence="1">
    <location>
        <begin position="1"/>
        <end position="41"/>
    </location>
</feature>
<organism evidence="2 3">
    <name type="scientific">Oerskovia rustica</name>
    <dbReference type="NCBI Taxonomy" id="2762237"/>
    <lineage>
        <taxon>Bacteria</taxon>
        <taxon>Bacillati</taxon>
        <taxon>Actinomycetota</taxon>
        <taxon>Actinomycetes</taxon>
        <taxon>Micrococcales</taxon>
        <taxon>Cellulomonadaceae</taxon>
        <taxon>Oerskovia</taxon>
    </lineage>
</organism>
<sequence>MFEERSAHVRRSPHRPWGGARRPRQHPRRSGRGLREATGGSSAALAVAGVPLVPGAPGVGAAWMVGDHPVADVGGGRGADLRTGWVAHGRAWSEERAPDVVRGSTVEVLDALLDVSREARRV</sequence>
<feature type="compositionally biased region" description="Basic residues" evidence="1">
    <location>
        <begin position="21"/>
        <end position="32"/>
    </location>
</feature>
<evidence type="ECO:0000313" key="3">
    <source>
        <dbReference type="Proteomes" id="UP000641803"/>
    </source>
</evidence>
<proteinExistence type="predicted"/>
<dbReference type="InterPro" id="IPR023214">
    <property type="entry name" value="HAD_sf"/>
</dbReference>
<dbReference type="Gene3D" id="3.40.50.1000">
    <property type="entry name" value="HAD superfamily/HAD-like"/>
    <property type="match status" value="1"/>
</dbReference>
<keyword evidence="3" id="KW-1185">Reference proteome</keyword>
<dbReference type="Proteomes" id="UP000641803">
    <property type="component" value="Unassembled WGS sequence"/>
</dbReference>
<evidence type="ECO:0000256" key="1">
    <source>
        <dbReference type="SAM" id="MobiDB-lite"/>
    </source>
</evidence>
<dbReference type="Pfam" id="PF13242">
    <property type="entry name" value="Hydrolase_like"/>
    <property type="match status" value="1"/>
</dbReference>
<name>A0ABR8RX14_9CELL</name>
<reference evidence="2 3" key="1">
    <citation type="submission" date="2020-08" db="EMBL/GenBank/DDBJ databases">
        <title>A Genomic Blueprint of the Chicken Gut Microbiome.</title>
        <authorList>
            <person name="Gilroy R."/>
            <person name="Ravi A."/>
            <person name="Getino M."/>
            <person name="Pursley I."/>
            <person name="Horton D.L."/>
            <person name="Alikhan N.-F."/>
            <person name="Baker D."/>
            <person name="Gharbi K."/>
            <person name="Hall N."/>
            <person name="Watson M."/>
            <person name="Adriaenssens E.M."/>
            <person name="Foster-Nyarko E."/>
            <person name="Jarju S."/>
            <person name="Secka A."/>
            <person name="Antonio M."/>
            <person name="Oren A."/>
            <person name="Chaudhuri R."/>
            <person name="La Ragione R.M."/>
            <person name="Hildebrand F."/>
            <person name="Pallen M.J."/>
        </authorList>
    </citation>
    <scope>NUCLEOTIDE SEQUENCE [LARGE SCALE GENOMIC DNA]</scope>
    <source>
        <strain evidence="2 3">Sa4CUA1</strain>
    </source>
</reference>
<gene>
    <name evidence="2" type="ORF">H9652_18165</name>
</gene>
<accession>A0ABR8RX14</accession>
<dbReference type="EMBL" id="JACSQQ010000048">
    <property type="protein sequence ID" value="MBD7952330.1"/>
    <property type="molecule type" value="Genomic_DNA"/>
</dbReference>